<accession>A0A4Y2QCS7</accession>
<comment type="caution">
    <text evidence="1">The sequence shown here is derived from an EMBL/GenBank/DDBJ whole genome shotgun (WGS) entry which is preliminary data.</text>
</comment>
<gene>
    <name evidence="1" type="ORF">AVEN_45503_1</name>
</gene>
<protein>
    <submittedName>
        <fullName evidence="1">Uncharacterized protein</fullName>
    </submittedName>
</protein>
<sequence>LDRCLLARIKGNCNGDHETCDNKGNCRCEENYAYNDNRTACEHVINLHHNVDAMVENTLLLELVLPLGDLIWESQEWGAIPTYIQTTFQKFVTAEKGPFKYYISVVQGQRRFSEIDDFNVLRKHQLLLPAFVSRNNESPQGLM</sequence>
<keyword evidence="2" id="KW-1185">Reference proteome</keyword>
<evidence type="ECO:0000313" key="2">
    <source>
        <dbReference type="Proteomes" id="UP000499080"/>
    </source>
</evidence>
<dbReference type="AlphaFoldDB" id="A0A4Y2QCS7"/>
<dbReference type="EMBL" id="BGPR01137658">
    <property type="protein sequence ID" value="GBN60427.1"/>
    <property type="molecule type" value="Genomic_DNA"/>
</dbReference>
<proteinExistence type="predicted"/>
<organism evidence="1 2">
    <name type="scientific">Araneus ventricosus</name>
    <name type="common">Orbweaver spider</name>
    <name type="synonym">Epeira ventricosa</name>
    <dbReference type="NCBI Taxonomy" id="182803"/>
    <lineage>
        <taxon>Eukaryota</taxon>
        <taxon>Metazoa</taxon>
        <taxon>Ecdysozoa</taxon>
        <taxon>Arthropoda</taxon>
        <taxon>Chelicerata</taxon>
        <taxon>Arachnida</taxon>
        <taxon>Araneae</taxon>
        <taxon>Araneomorphae</taxon>
        <taxon>Entelegynae</taxon>
        <taxon>Araneoidea</taxon>
        <taxon>Araneidae</taxon>
        <taxon>Araneus</taxon>
    </lineage>
</organism>
<dbReference type="Proteomes" id="UP000499080">
    <property type="component" value="Unassembled WGS sequence"/>
</dbReference>
<name>A0A4Y2QCS7_ARAVE</name>
<feature type="non-terminal residue" evidence="1">
    <location>
        <position position="1"/>
    </location>
</feature>
<evidence type="ECO:0000313" key="1">
    <source>
        <dbReference type="EMBL" id="GBN60427.1"/>
    </source>
</evidence>
<reference evidence="1 2" key="1">
    <citation type="journal article" date="2019" name="Sci. Rep.">
        <title>Orb-weaving spider Araneus ventricosus genome elucidates the spidroin gene catalogue.</title>
        <authorList>
            <person name="Kono N."/>
            <person name="Nakamura H."/>
            <person name="Ohtoshi R."/>
            <person name="Moran D.A.P."/>
            <person name="Shinohara A."/>
            <person name="Yoshida Y."/>
            <person name="Fujiwara M."/>
            <person name="Mori M."/>
            <person name="Tomita M."/>
            <person name="Arakawa K."/>
        </authorList>
    </citation>
    <scope>NUCLEOTIDE SEQUENCE [LARGE SCALE GENOMIC DNA]</scope>
</reference>